<feature type="transmembrane region" description="Helical" evidence="6">
    <location>
        <begin position="199"/>
        <end position="219"/>
    </location>
</feature>
<feature type="region of interest" description="Disordered" evidence="5">
    <location>
        <begin position="306"/>
        <end position="335"/>
    </location>
</feature>
<evidence type="ECO:0000256" key="1">
    <source>
        <dbReference type="ARBA" id="ARBA00004141"/>
    </source>
</evidence>
<dbReference type="InterPro" id="IPR005178">
    <property type="entry name" value="Ostalpha/TMEM184C"/>
</dbReference>
<dbReference type="Pfam" id="PF03619">
    <property type="entry name" value="Solute_trans_a"/>
    <property type="match status" value="1"/>
</dbReference>
<keyword evidence="4 6" id="KW-0472">Membrane</keyword>
<evidence type="ECO:0000256" key="5">
    <source>
        <dbReference type="SAM" id="MobiDB-lite"/>
    </source>
</evidence>
<dbReference type="EMBL" id="JAAAUY010001398">
    <property type="protein sequence ID" value="KAF9322991.1"/>
    <property type="molecule type" value="Genomic_DNA"/>
</dbReference>
<feature type="compositionally biased region" description="Low complexity" evidence="5">
    <location>
        <begin position="306"/>
        <end position="317"/>
    </location>
</feature>
<comment type="subcellular location">
    <subcellularLocation>
        <location evidence="1">Membrane</location>
        <topology evidence="1">Multi-pass membrane protein</topology>
    </subcellularLocation>
</comment>
<evidence type="ECO:0000313" key="8">
    <source>
        <dbReference type="Proteomes" id="UP000696485"/>
    </source>
</evidence>
<feature type="transmembrane region" description="Helical" evidence="6">
    <location>
        <begin position="123"/>
        <end position="145"/>
    </location>
</feature>
<proteinExistence type="predicted"/>
<keyword evidence="3 6" id="KW-1133">Transmembrane helix</keyword>
<feature type="transmembrane region" description="Helical" evidence="6">
    <location>
        <begin position="157"/>
        <end position="179"/>
    </location>
</feature>
<feature type="transmembrane region" description="Helical" evidence="6">
    <location>
        <begin position="88"/>
        <end position="111"/>
    </location>
</feature>
<evidence type="ECO:0000256" key="3">
    <source>
        <dbReference type="ARBA" id="ARBA00022989"/>
    </source>
</evidence>
<evidence type="ECO:0000256" key="4">
    <source>
        <dbReference type="ARBA" id="ARBA00023136"/>
    </source>
</evidence>
<accession>A0A9P5VH02</accession>
<dbReference type="SMART" id="SM01417">
    <property type="entry name" value="Solute_trans_a"/>
    <property type="match status" value="1"/>
</dbReference>
<dbReference type="AlphaFoldDB" id="A0A9P5VH02"/>
<comment type="caution">
    <text evidence="7">The sequence shown here is derived from an EMBL/GenBank/DDBJ whole genome shotgun (WGS) entry which is preliminary data.</text>
</comment>
<evidence type="ECO:0000313" key="7">
    <source>
        <dbReference type="EMBL" id="KAF9322991.1"/>
    </source>
</evidence>
<sequence length="371" mass="41766">MIPVYSIISFLSYRFYKEAIYYETIRDCYEAFVLYSFFILLLTYLGDDTTSQRSKMTATEKCQLPFPLSCYFYNPLGDMFLHKMKWGILQYVVVKPTVALVSCVLHYYGLLCPASYSWHFGNVYLTSINFVSASVSLYCLVLFYMTINVDIEDHDPFMKFLCVKLVVFFCFWQSCLLSVLGSLGVFKPTNGWTTANVELGISALLICSEMVVFAVLHVYSFTYVPYFVRGVTTNALKSLWDGFNPIDLVREILWACEDISLILRGQDMRIRDQHSLSHKLERANTIRATRRQRFLNKIRNAYLPGRTGAGARSAAGSNSTLGSTNSATPVSPGAPTDSAIVAVPTPATYDPRAALLSHLDGGQNYQAVSRV</sequence>
<organism evidence="7 8">
    <name type="scientific">Podila minutissima</name>
    <dbReference type="NCBI Taxonomy" id="64525"/>
    <lineage>
        <taxon>Eukaryota</taxon>
        <taxon>Fungi</taxon>
        <taxon>Fungi incertae sedis</taxon>
        <taxon>Mucoromycota</taxon>
        <taxon>Mortierellomycotina</taxon>
        <taxon>Mortierellomycetes</taxon>
        <taxon>Mortierellales</taxon>
        <taxon>Mortierellaceae</taxon>
        <taxon>Podila</taxon>
    </lineage>
</organism>
<keyword evidence="8" id="KW-1185">Reference proteome</keyword>
<keyword evidence="2 6" id="KW-0812">Transmembrane</keyword>
<evidence type="ECO:0000256" key="6">
    <source>
        <dbReference type="SAM" id="Phobius"/>
    </source>
</evidence>
<protein>
    <recommendedName>
        <fullName evidence="9">Transmembrane protein 184C</fullName>
    </recommendedName>
</protein>
<evidence type="ECO:0000256" key="2">
    <source>
        <dbReference type="ARBA" id="ARBA00022692"/>
    </source>
</evidence>
<feature type="transmembrane region" description="Helical" evidence="6">
    <location>
        <begin position="29"/>
        <end position="46"/>
    </location>
</feature>
<dbReference type="GO" id="GO:0016020">
    <property type="term" value="C:membrane"/>
    <property type="evidence" value="ECO:0007669"/>
    <property type="project" value="UniProtKB-SubCell"/>
</dbReference>
<evidence type="ECO:0008006" key="9">
    <source>
        <dbReference type="Google" id="ProtNLM"/>
    </source>
</evidence>
<gene>
    <name evidence="7" type="ORF">BG006_001860</name>
</gene>
<feature type="compositionally biased region" description="Polar residues" evidence="5">
    <location>
        <begin position="318"/>
        <end position="329"/>
    </location>
</feature>
<dbReference type="PANTHER" id="PTHR23423">
    <property type="entry name" value="ORGANIC SOLUTE TRANSPORTER-RELATED"/>
    <property type="match status" value="1"/>
</dbReference>
<name>A0A9P5VH02_9FUNG</name>
<dbReference type="Proteomes" id="UP000696485">
    <property type="component" value="Unassembled WGS sequence"/>
</dbReference>
<reference evidence="7" key="1">
    <citation type="journal article" date="2020" name="Fungal Divers.">
        <title>Resolving the Mortierellaceae phylogeny through synthesis of multi-gene phylogenetics and phylogenomics.</title>
        <authorList>
            <person name="Vandepol N."/>
            <person name="Liber J."/>
            <person name="Desiro A."/>
            <person name="Na H."/>
            <person name="Kennedy M."/>
            <person name="Barry K."/>
            <person name="Grigoriev I.V."/>
            <person name="Miller A.N."/>
            <person name="O'Donnell K."/>
            <person name="Stajich J.E."/>
            <person name="Bonito G."/>
        </authorList>
    </citation>
    <scope>NUCLEOTIDE SEQUENCE</scope>
    <source>
        <strain evidence="7">NVP1</strain>
    </source>
</reference>